<evidence type="ECO:0000313" key="2">
    <source>
        <dbReference type="Proteomes" id="UP000245125"/>
    </source>
</evidence>
<evidence type="ECO:0000313" key="1">
    <source>
        <dbReference type="EMBL" id="SPQ00145.1"/>
    </source>
</evidence>
<dbReference type="Proteomes" id="UP000245125">
    <property type="component" value="Unassembled WGS sequence"/>
</dbReference>
<dbReference type="AlphaFoldDB" id="A0A2U3QFM3"/>
<proteinExistence type="predicted"/>
<reference evidence="2" key="1">
    <citation type="submission" date="2018-03" db="EMBL/GenBank/DDBJ databases">
        <authorList>
            <person name="Zecchin S."/>
        </authorList>
    </citation>
    <scope>NUCLEOTIDE SEQUENCE [LARGE SCALE GENOMIC DNA]</scope>
</reference>
<organism evidence="1 2">
    <name type="scientific">Candidatus Sulfobium mesophilum</name>
    <dbReference type="NCBI Taxonomy" id="2016548"/>
    <lineage>
        <taxon>Bacteria</taxon>
        <taxon>Pseudomonadati</taxon>
        <taxon>Nitrospirota</taxon>
        <taxon>Nitrospiria</taxon>
        <taxon>Nitrospirales</taxon>
        <taxon>Nitrospiraceae</taxon>
        <taxon>Candidatus Sulfobium</taxon>
    </lineage>
</organism>
<sequence length="75" mass="7951">MAFEPPFDPVQLQVHGPVPLTPVAVPVLQRLVGVVEKVPPLEDPQDPFTATTQLCTVGWSGNPTHGDGFPVAVLV</sequence>
<name>A0A2U3QFM3_9BACT</name>
<accession>A0A2U3QFM3</accession>
<gene>
    <name evidence="1" type="ORF">NBG4_180021</name>
</gene>
<keyword evidence="2" id="KW-1185">Reference proteome</keyword>
<protein>
    <submittedName>
        <fullName evidence="1">Uncharacterized protein</fullName>
    </submittedName>
</protein>
<dbReference type="EMBL" id="OUUY01000062">
    <property type="protein sequence ID" value="SPQ00145.1"/>
    <property type="molecule type" value="Genomic_DNA"/>
</dbReference>